<proteinExistence type="predicted"/>
<dbReference type="PANTHER" id="PTHR48098:SF6">
    <property type="entry name" value="FERRI-BACILLIBACTIN ESTERASE BESA"/>
    <property type="match status" value="1"/>
</dbReference>
<keyword evidence="1" id="KW-0378">Hydrolase</keyword>
<dbReference type="Gene3D" id="1.25.40.10">
    <property type="entry name" value="Tetratricopeptide repeat domain"/>
    <property type="match status" value="1"/>
</dbReference>
<dbReference type="EMBL" id="JBHULZ010000041">
    <property type="protein sequence ID" value="MFD2698346.1"/>
    <property type="molecule type" value="Genomic_DNA"/>
</dbReference>
<reference evidence="2" key="1">
    <citation type="journal article" date="2019" name="Int. J. Syst. Evol. Microbiol.">
        <title>The Global Catalogue of Microorganisms (GCM) 10K type strain sequencing project: providing services to taxonomists for standard genome sequencing and annotation.</title>
        <authorList>
            <consortium name="The Broad Institute Genomics Platform"/>
            <consortium name="The Broad Institute Genome Sequencing Center for Infectious Disease"/>
            <person name="Wu L."/>
            <person name="Ma J."/>
        </authorList>
    </citation>
    <scope>NUCLEOTIDE SEQUENCE [LARGE SCALE GENOMIC DNA]</scope>
    <source>
        <strain evidence="2">KCTC 42255</strain>
    </source>
</reference>
<evidence type="ECO:0000313" key="2">
    <source>
        <dbReference type="Proteomes" id="UP001597357"/>
    </source>
</evidence>
<sequence>MKRMHFIVILSILISPFFISAQVTYKVVKSEKLQAERELKIQLPRNYNKNTGKKYPLVVVLDGDYLFEPVAGNIDYYSYWEDIPEAIVVGVNQIGSRESDTKVDFETLLPADEGALFFEFLGMELLPLLEKNYRIAPFKMIIGQNRTANFMNYYLFKDKSIFDAYINLSPDYLKPVHSNLANQLKAIDQKIWYYIATGSNDIPALHETILATDKRLRTLENQKLFYYFDNIENATHYTLVGKAIPSALEQIFSVFRAYSAKDYEILLETNALVDHLIEKYKTIENQYGLAIKIRVSDFVMIAKAIEVNEKYDEYKELSKLAIKAHEKTMLGDYFEARYYETNGKPKKALRKYQVAFGKEEVAFINKDLILEKINTLKKDFGL</sequence>
<dbReference type="InterPro" id="IPR050583">
    <property type="entry name" value="Mycobacterial_A85_antigen"/>
</dbReference>
<dbReference type="InterPro" id="IPR000801">
    <property type="entry name" value="Esterase-like"/>
</dbReference>
<dbReference type="Gene3D" id="3.40.50.1820">
    <property type="entry name" value="alpha/beta hydrolase"/>
    <property type="match status" value="1"/>
</dbReference>
<protein>
    <submittedName>
        <fullName evidence="1">Alpha/beta hydrolase</fullName>
    </submittedName>
</protein>
<organism evidence="1 2">
    <name type="scientific">Mesonia sediminis</name>
    <dbReference type="NCBI Taxonomy" id="1703946"/>
    <lineage>
        <taxon>Bacteria</taxon>
        <taxon>Pseudomonadati</taxon>
        <taxon>Bacteroidota</taxon>
        <taxon>Flavobacteriia</taxon>
        <taxon>Flavobacteriales</taxon>
        <taxon>Flavobacteriaceae</taxon>
        <taxon>Mesonia</taxon>
    </lineage>
</organism>
<name>A0ABW5SF61_9FLAO</name>
<dbReference type="PANTHER" id="PTHR48098">
    <property type="entry name" value="ENTEROCHELIN ESTERASE-RELATED"/>
    <property type="match status" value="1"/>
</dbReference>
<comment type="caution">
    <text evidence="1">The sequence shown here is derived from an EMBL/GenBank/DDBJ whole genome shotgun (WGS) entry which is preliminary data.</text>
</comment>
<dbReference type="SUPFAM" id="SSF53474">
    <property type="entry name" value="alpha/beta-Hydrolases"/>
    <property type="match status" value="1"/>
</dbReference>
<evidence type="ECO:0000313" key="1">
    <source>
        <dbReference type="EMBL" id="MFD2698346.1"/>
    </source>
</evidence>
<dbReference type="Pfam" id="PF00756">
    <property type="entry name" value="Esterase"/>
    <property type="match status" value="1"/>
</dbReference>
<dbReference type="GO" id="GO:0016787">
    <property type="term" value="F:hydrolase activity"/>
    <property type="evidence" value="ECO:0007669"/>
    <property type="project" value="UniProtKB-KW"/>
</dbReference>
<dbReference type="InterPro" id="IPR011990">
    <property type="entry name" value="TPR-like_helical_dom_sf"/>
</dbReference>
<dbReference type="InterPro" id="IPR029058">
    <property type="entry name" value="AB_hydrolase_fold"/>
</dbReference>
<accession>A0ABW5SF61</accession>
<keyword evidence="2" id="KW-1185">Reference proteome</keyword>
<dbReference type="RefSeq" id="WP_379047761.1">
    <property type="nucleotide sequence ID" value="NZ_JBHULZ010000041.1"/>
</dbReference>
<gene>
    <name evidence="1" type="ORF">ACFSQ0_10110</name>
</gene>
<dbReference type="Proteomes" id="UP001597357">
    <property type="component" value="Unassembled WGS sequence"/>
</dbReference>